<evidence type="ECO:0000256" key="2">
    <source>
        <dbReference type="ARBA" id="ARBA00022908"/>
    </source>
</evidence>
<evidence type="ECO:0000256" key="4">
    <source>
        <dbReference type="ARBA" id="ARBA00023172"/>
    </source>
</evidence>
<feature type="domain" description="Tyr recombinase" evidence="6">
    <location>
        <begin position="247"/>
        <end position="441"/>
    </location>
</feature>
<dbReference type="InterPro" id="IPR011010">
    <property type="entry name" value="DNA_brk_join_enz"/>
</dbReference>
<dbReference type="CDD" id="cd01184">
    <property type="entry name" value="INT_C_like_1"/>
    <property type="match status" value="1"/>
</dbReference>
<keyword evidence="4" id="KW-0233">DNA recombination</keyword>
<evidence type="ECO:0000259" key="7">
    <source>
        <dbReference type="PROSITE" id="PS51900"/>
    </source>
</evidence>
<evidence type="ECO:0000259" key="6">
    <source>
        <dbReference type="PROSITE" id="PS51898"/>
    </source>
</evidence>
<keyword evidence="3 5" id="KW-0238">DNA-binding</keyword>
<dbReference type="InterPro" id="IPR044068">
    <property type="entry name" value="CB"/>
</dbReference>
<evidence type="ECO:0000313" key="9">
    <source>
        <dbReference type="Proteomes" id="UP001569175"/>
    </source>
</evidence>
<evidence type="ECO:0000256" key="1">
    <source>
        <dbReference type="ARBA" id="ARBA00008857"/>
    </source>
</evidence>
<dbReference type="RefSeq" id="WP_371707026.1">
    <property type="nucleotide sequence ID" value="NZ_JBGOOL010000002.1"/>
</dbReference>
<keyword evidence="2" id="KW-0229">DNA integration</keyword>
<proteinExistence type="inferred from homology"/>
<accession>A0ABV4KH85</accession>
<comment type="caution">
    <text evidence="8">The sequence shown here is derived from an EMBL/GenBank/DDBJ whole genome shotgun (WGS) entry which is preliminary data.</text>
</comment>
<dbReference type="PROSITE" id="PS51898">
    <property type="entry name" value="TYR_RECOMBINASE"/>
    <property type="match status" value="1"/>
</dbReference>
<feature type="domain" description="Core-binding (CB)" evidence="7">
    <location>
        <begin position="140"/>
        <end position="222"/>
    </location>
</feature>
<name>A0ABV4KH85_9VIBR</name>
<organism evidence="8 9">
    <name type="scientific">Vibrio atlanticus</name>
    <dbReference type="NCBI Taxonomy" id="693153"/>
    <lineage>
        <taxon>Bacteria</taxon>
        <taxon>Pseudomonadati</taxon>
        <taxon>Pseudomonadota</taxon>
        <taxon>Gammaproteobacteria</taxon>
        <taxon>Vibrionales</taxon>
        <taxon>Vibrionaceae</taxon>
        <taxon>Vibrio</taxon>
    </lineage>
</organism>
<dbReference type="PANTHER" id="PTHR30349:SF41">
    <property type="entry name" value="INTEGRASE_RECOMBINASE PROTEIN MJ0367-RELATED"/>
    <property type="match status" value="1"/>
</dbReference>
<dbReference type="Proteomes" id="UP001569175">
    <property type="component" value="Unassembled WGS sequence"/>
</dbReference>
<dbReference type="InterPro" id="IPR050090">
    <property type="entry name" value="Tyrosine_recombinase_XerCD"/>
</dbReference>
<evidence type="ECO:0000313" key="8">
    <source>
        <dbReference type="EMBL" id="MEZ8051762.1"/>
    </source>
</evidence>
<dbReference type="Gene3D" id="1.10.150.130">
    <property type="match status" value="1"/>
</dbReference>
<gene>
    <name evidence="8" type="ORF">ACED57_01185</name>
</gene>
<dbReference type="PANTHER" id="PTHR30349">
    <property type="entry name" value="PHAGE INTEGRASE-RELATED"/>
    <property type="match status" value="1"/>
</dbReference>
<keyword evidence="9" id="KW-1185">Reference proteome</keyword>
<sequence length="450" mass="52265">MIINGFFHIWGMAKSTIGLTETMYLFKTASHNYYTRICLPKNYRDRGFPFDLKVSLLTKNRRIASLRNLSVAIELKQLIDSITAQTHPIDFNVAVNELINELRSDFDDNDSTFATKPIPVRNTSIQTQSVPLTRQATSLTSLKYALVKFIDSKKLQSIRPLTIHQLESRINDFIQFAPVDRVADVTTAHALLYRDELLKKGRSAKTDKEYLAACFQFFKYCKLMNYIGFNVFEDVKVQKKATKRNDEQRDRWLLKDMKKFFGSHLFKEKDEEFQWISKILPLSGMRPSEICQLRVTDIRQERGVYYFSITKNEEGKYVKNANSIREIPIHNHLINMGILCYVAKVKAMGRKQLFSYKPENQFDDWSKSYCIKIGKYQTTIGMKPRQRPTAYGFRHTFIDELKQHGVPEYATAQLVGHGNNSVTYGRYGKRLSLIQLASVVNRVMYDTVLD</sequence>
<dbReference type="InterPro" id="IPR010998">
    <property type="entry name" value="Integrase_recombinase_N"/>
</dbReference>
<dbReference type="InterPro" id="IPR002104">
    <property type="entry name" value="Integrase_catalytic"/>
</dbReference>
<reference evidence="8 9" key="1">
    <citation type="submission" date="2024-06" db="EMBL/GenBank/DDBJ databases">
        <authorList>
            <person name="Steensen K."/>
            <person name="Seneca J."/>
            <person name="Bartlau N."/>
            <person name="Yu A.X."/>
            <person name="Polz M.F."/>
        </authorList>
    </citation>
    <scope>NUCLEOTIDE SEQUENCE [LARGE SCALE GENOMIC DNA]</scope>
    <source>
        <strain evidence="8 9">1F9</strain>
    </source>
</reference>
<protein>
    <submittedName>
        <fullName evidence="8">Tyrosine-type recombinase/integrase</fullName>
    </submittedName>
</protein>
<dbReference type="PROSITE" id="PS51900">
    <property type="entry name" value="CB"/>
    <property type="match status" value="1"/>
</dbReference>
<dbReference type="Gene3D" id="1.10.443.10">
    <property type="entry name" value="Intergrase catalytic core"/>
    <property type="match status" value="1"/>
</dbReference>
<dbReference type="InterPro" id="IPR013762">
    <property type="entry name" value="Integrase-like_cat_sf"/>
</dbReference>
<comment type="similarity">
    <text evidence="1">Belongs to the 'phage' integrase family.</text>
</comment>
<evidence type="ECO:0000256" key="3">
    <source>
        <dbReference type="ARBA" id="ARBA00023125"/>
    </source>
</evidence>
<dbReference type="Pfam" id="PF00589">
    <property type="entry name" value="Phage_integrase"/>
    <property type="match status" value="1"/>
</dbReference>
<evidence type="ECO:0000256" key="5">
    <source>
        <dbReference type="PROSITE-ProRule" id="PRU01248"/>
    </source>
</evidence>
<dbReference type="SUPFAM" id="SSF56349">
    <property type="entry name" value="DNA breaking-rejoining enzymes"/>
    <property type="match status" value="1"/>
</dbReference>
<dbReference type="EMBL" id="JBGOOL010000002">
    <property type="protein sequence ID" value="MEZ8051762.1"/>
    <property type="molecule type" value="Genomic_DNA"/>
</dbReference>